<dbReference type="EMBL" id="NHNI01000002">
    <property type="protein sequence ID" value="OZY84225.1"/>
    <property type="molecule type" value="Genomic_DNA"/>
</dbReference>
<accession>A0A266Q301</accession>
<feature type="transmembrane region" description="Helical" evidence="4">
    <location>
        <begin position="234"/>
        <end position="256"/>
    </location>
</feature>
<dbReference type="InterPro" id="IPR011623">
    <property type="entry name" value="7TMR_DISM_rcpt_extracell_dom1"/>
</dbReference>
<keyword evidence="4" id="KW-0812">Transmembrane</keyword>
<dbReference type="PANTHER" id="PTHR45138:SF9">
    <property type="entry name" value="DIGUANYLATE CYCLASE DGCM-RELATED"/>
    <property type="match status" value="1"/>
</dbReference>
<evidence type="ECO:0000256" key="4">
    <source>
        <dbReference type="SAM" id="Phobius"/>
    </source>
</evidence>
<comment type="catalytic activity">
    <reaction evidence="3">
        <text>2 GTP = 3',3'-c-di-GMP + 2 diphosphate</text>
        <dbReference type="Rhea" id="RHEA:24898"/>
        <dbReference type="ChEBI" id="CHEBI:33019"/>
        <dbReference type="ChEBI" id="CHEBI:37565"/>
        <dbReference type="ChEBI" id="CHEBI:58805"/>
        <dbReference type="EC" id="2.7.7.65"/>
    </reaction>
</comment>
<feature type="transmembrane region" description="Helical" evidence="4">
    <location>
        <begin position="301"/>
        <end position="318"/>
    </location>
</feature>
<feature type="signal peptide" evidence="5">
    <location>
        <begin position="1"/>
        <end position="40"/>
    </location>
</feature>
<sequence>MINRLYSLSGSFSRCIGRGIKQLWPLIIMLCMSASATTSARPVAVNAIDAGTAPLGNYVQIFTETGERLPWYEALRKFNNREATASTHKVLVAGIGAPPHWLRLTLDNHSAHTIERHLLIDAAWLDEVDVYQLNAEQQLQHTWHAGDSKAFAGRSKATTGFLYRVHLPPGTSDILLRVATPDPLVVPVYLLTASAFENRATQHYYSYGFSYGYLLALIAFNGMLYFGLRDPRHLLYAIFLSIFTFANIAYTGHGYMWLWPNSPEWQRWATPVLICCFGSAGLVFAISFLNLHTERKRLSQLVMAIIVVFALLLLYGVAAHQQTFVLYLTFVFMLFYALLMLTMGMAMFSSSSTGTRYYIYAAITGVLGVAITAASVWGFIPYSKAGFRAAEFGMLVEATLLALALAARIREVQTNHLNAEKLASTDPLTGLKNRRAFYLTSPAMWSNSLRYSRPLSAIVLDLDHFKCLNDSHGHASGDHVLKVVGVLLRQQARLSDLVVRWGGEEFLLLLPETNATEATAFAERLRELLSAQQIRYGDKRLHVSASFGIAERRVSDSSIDQLIERADSALYQAKHAGRNCTRTIGDTDIDVEAEPVINPH</sequence>
<feature type="transmembrane region" description="Helical" evidence="4">
    <location>
        <begin position="268"/>
        <end position="289"/>
    </location>
</feature>
<dbReference type="EC" id="2.7.7.65" evidence="2"/>
<organism evidence="7 8">
    <name type="scientific">Cellvibrio mixtus</name>
    <dbReference type="NCBI Taxonomy" id="39650"/>
    <lineage>
        <taxon>Bacteria</taxon>
        <taxon>Pseudomonadati</taxon>
        <taxon>Pseudomonadota</taxon>
        <taxon>Gammaproteobacteria</taxon>
        <taxon>Cellvibrionales</taxon>
        <taxon>Cellvibrionaceae</taxon>
        <taxon>Cellvibrio</taxon>
    </lineage>
</organism>
<dbReference type="InterPro" id="IPR011622">
    <property type="entry name" value="7TMR_DISM_rcpt_extracell_dom2"/>
</dbReference>
<dbReference type="Pfam" id="PF00990">
    <property type="entry name" value="GGDEF"/>
    <property type="match status" value="1"/>
</dbReference>
<feature type="transmembrane region" description="Helical" evidence="4">
    <location>
        <begin position="324"/>
        <end position="345"/>
    </location>
</feature>
<gene>
    <name evidence="7" type="ORF">CBP51_13430</name>
</gene>
<evidence type="ECO:0000256" key="5">
    <source>
        <dbReference type="SAM" id="SignalP"/>
    </source>
</evidence>
<keyword evidence="4" id="KW-1133">Transmembrane helix</keyword>
<evidence type="ECO:0000256" key="2">
    <source>
        <dbReference type="ARBA" id="ARBA00012528"/>
    </source>
</evidence>
<dbReference type="Pfam" id="PF07695">
    <property type="entry name" value="7TMR-DISM_7TM"/>
    <property type="match status" value="1"/>
</dbReference>
<dbReference type="SUPFAM" id="SSF55073">
    <property type="entry name" value="Nucleotide cyclase"/>
    <property type="match status" value="1"/>
</dbReference>
<dbReference type="InterPro" id="IPR029787">
    <property type="entry name" value="Nucleotide_cyclase"/>
</dbReference>
<feature type="domain" description="GGDEF" evidence="6">
    <location>
        <begin position="453"/>
        <end position="586"/>
    </location>
</feature>
<evidence type="ECO:0000256" key="1">
    <source>
        <dbReference type="ARBA" id="ARBA00001946"/>
    </source>
</evidence>
<dbReference type="PANTHER" id="PTHR45138">
    <property type="entry name" value="REGULATORY COMPONENTS OF SENSORY TRANSDUCTION SYSTEM"/>
    <property type="match status" value="1"/>
</dbReference>
<dbReference type="InterPro" id="IPR043128">
    <property type="entry name" value="Rev_trsase/Diguanyl_cyclase"/>
</dbReference>
<reference evidence="8" key="1">
    <citation type="submission" date="2017-05" db="EMBL/GenBank/DDBJ databases">
        <authorList>
            <person name="Barney B.M."/>
        </authorList>
    </citation>
    <scope>NUCLEOTIDE SEQUENCE [LARGE SCALE GENOMIC DNA]</scope>
    <source>
        <strain evidence="8">PSBB022</strain>
    </source>
</reference>
<evidence type="ECO:0000313" key="8">
    <source>
        <dbReference type="Proteomes" id="UP000216101"/>
    </source>
</evidence>
<dbReference type="Gene3D" id="2.60.40.2380">
    <property type="match status" value="1"/>
</dbReference>
<dbReference type="Pfam" id="PF07696">
    <property type="entry name" value="7TMR-DISMED2"/>
    <property type="match status" value="1"/>
</dbReference>
<dbReference type="InterPro" id="IPR000160">
    <property type="entry name" value="GGDEF_dom"/>
</dbReference>
<keyword evidence="8" id="KW-1185">Reference proteome</keyword>
<feature type="transmembrane region" description="Helical" evidence="4">
    <location>
        <begin position="357"/>
        <end position="380"/>
    </location>
</feature>
<evidence type="ECO:0000259" key="6">
    <source>
        <dbReference type="PROSITE" id="PS50887"/>
    </source>
</evidence>
<evidence type="ECO:0000313" key="7">
    <source>
        <dbReference type="EMBL" id="OZY84225.1"/>
    </source>
</evidence>
<dbReference type="GO" id="GO:0052621">
    <property type="term" value="F:diguanylate cyclase activity"/>
    <property type="evidence" value="ECO:0007669"/>
    <property type="project" value="UniProtKB-EC"/>
</dbReference>
<proteinExistence type="predicted"/>
<dbReference type="FunFam" id="3.30.70.270:FF:000001">
    <property type="entry name" value="Diguanylate cyclase domain protein"/>
    <property type="match status" value="1"/>
</dbReference>
<dbReference type="AlphaFoldDB" id="A0A266Q301"/>
<feature type="transmembrane region" description="Helical" evidence="4">
    <location>
        <begin position="204"/>
        <end position="227"/>
    </location>
</feature>
<dbReference type="SMART" id="SM00267">
    <property type="entry name" value="GGDEF"/>
    <property type="match status" value="1"/>
</dbReference>
<dbReference type="InterPro" id="IPR050469">
    <property type="entry name" value="Diguanylate_Cyclase"/>
</dbReference>
<dbReference type="Gene3D" id="3.30.70.270">
    <property type="match status" value="1"/>
</dbReference>
<dbReference type="Proteomes" id="UP000216101">
    <property type="component" value="Unassembled WGS sequence"/>
</dbReference>
<name>A0A266Q301_9GAMM</name>
<dbReference type="PROSITE" id="PS50887">
    <property type="entry name" value="GGDEF"/>
    <property type="match status" value="1"/>
</dbReference>
<keyword evidence="5" id="KW-0732">Signal</keyword>
<comment type="caution">
    <text evidence="7">The sequence shown here is derived from an EMBL/GenBank/DDBJ whole genome shotgun (WGS) entry which is preliminary data.</text>
</comment>
<protein>
    <recommendedName>
        <fullName evidence="2">diguanylate cyclase</fullName>
        <ecNumber evidence="2">2.7.7.65</ecNumber>
    </recommendedName>
</protein>
<dbReference type="NCBIfam" id="TIGR00254">
    <property type="entry name" value="GGDEF"/>
    <property type="match status" value="1"/>
</dbReference>
<feature type="chain" id="PRO_5012966998" description="diguanylate cyclase" evidence="5">
    <location>
        <begin position="41"/>
        <end position="600"/>
    </location>
</feature>
<keyword evidence="4" id="KW-0472">Membrane</keyword>
<dbReference type="CDD" id="cd01949">
    <property type="entry name" value="GGDEF"/>
    <property type="match status" value="1"/>
</dbReference>
<evidence type="ECO:0000256" key="3">
    <source>
        <dbReference type="ARBA" id="ARBA00034247"/>
    </source>
</evidence>
<comment type="cofactor">
    <cofactor evidence="1">
        <name>Mg(2+)</name>
        <dbReference type="ChEBI" id="CHEBI:18420"/>
    </cofactor>
</comment>